<reference evidence="2" key="1">
    <citation type="submission" date="2018-05" db="EMBL/GenBank/DDBJ databases">
        <authorList>
            <person name="Lanie J.A."/>
            <person name="Ng W.-L."/>
            <person name="Kazmierczak K.M."/>
            <person name="Andrzejewski T.M."/>
            <person name="Davidsen T.M."/>
            <person name="Wayne K.J."/>
            <person name="Tettelin H."/>
            <person name="Glass J.I."/>
            <person name="Rusch D."/>
            <person name="Podicherti R."/>
            <person name="Tsui H.-C.T."/>
            <person name="Winkler M.E."/>
        </authorList>
    </citation>
    <scope>NUCLEOTIDE SEQUENCE</scope>
</reference>
<dbReference type="EMBL" id="UINC01186833">
    <property type="protein sequence ID" value="SVD99253.1"/>
    <property type="molecule type" value="Genomic_DNA"/>
</dbReference>
<feature type="transmembrane region" description="Helical" evidence="1">
    <location>
        <begin position="30"/>
        <end position="49"/>
    </location>
</feature>
<evidence type="ECO:0000256" key="1">
    <source>
        <dbReference type="SAM" id="Phobius"/>
    </source>
</evidence>
<sequence length="87" mass="10519">MNDLFTITLLLFGTFTRVTYAIFRFTMFVFTHRFLLFLYLYVLWIPPFLPTEHYPCIGTELGYLMNIVVWFKWLFGIPPETRKSHIT</sequence>
<feature type="transmembrane region" description="Helical" evidence="1">
    <location>
        <begin position="61"/>
        <end position="77"/>
    </location>
</feature>
<keyword evidence="1" id="KW-1133">Transmembrane helix</keyword>
<organism evidence="2">
    <name type="scientific">marine metagenome</name>
    <dbReference type="NCBI Taxonomy" id="408172"/>
    <lineage>
        <taxon>unclassified sequences</taxon>
        <taxon>metagenomes</taxon>
        <taxon>ecological metagenomes</taxon>
    </lineage>
</organism>
<keyword evidence="1" id="KW-0472">Membrane</keyword>
<gene>
    <name evidence="2" type="ORF">METZ01_LOCUS452107</name>
</gene>
<dbReference type="AlphaFoldDB" id="A0A382ZV09"/>
<keyword evidence="1" id="KW-0812">Transmembrane</keyword>
<feature type="non-terminal residue" evidence="2">
    <location>
        <position position="87"/>
    </location>
</feature>
<evidence type="ECO:0000313" key="2">
    <source>
        <dbReference type="EMBL" id="SVD99253.1"/>
    </source>
</evidence>
<protein>
    <submittedName>
        <fullName evidence="2">Uncharacterized protein</fullName>
    </submittedName>
</protein>
<name>A0A382ZV09_9ZZZZ</name>
<proteinExistence type="predicted"/>
<accession>A0A382ZV09</accession>